<accession>L5LGN6</accession>
<evidence type="ECO:0000256" key="9">
    <source>
        <dbReference type="ARBA" id="ARBA00022679"/>
    </source>
</evidence>
<dbReference type="GO" id="GO:0050321">
    <property type="term" value="F:tau-protein kinase activity"/>
    <property type="evidence" value="ECO:0007669"/>
    <property type="project" value="TreeGrafter"/>
</dbReference>
<dbReference type="KEGG" id="myd:102755487"/>
<evidence type="ECO:0000256" key="1">
    <source>
        <dbReference type="ARBA" id="ARBA00001946"/>
    </source>
</evidence>
<dbReference type="EC" id="2.7.11.1" evidence="4"/>
<keyword evidence="13" id="KW-0221">Differentiation</keyword>
<dbReference type="GO" id="GO:0005524">
    <property type="term" value="F:ATP binding"/>
    <property type="evidence" value="ECO:0007669"/>
    <property type="project" value="UniProtKB-UniRule"/>
</dbReference>
<keyword evidence="17" id="KW-0744">Spermatogenesis</keyword>
<evidence type="ECO:0000256" key="13">
    <source>
        <dbReference type="ARBA" id="ARBA00022782"/>
    </source>
</evidence>
<keyword evidence="10" id="KW-0479">Metal-binding</keyword>
<keyword evidence="14 20" id="KW-0067">ATP-binding</keyword>
<keyword evidence="5" id="KW-0217">Developmental protein</keyword>
<evidence type="ECO:0000256" key="10">
    <source>
        <dbReference type="ARBA" id="ARBA00022723"/>
    </source>
</evidence>
<comment type="similarity">
    <text evidence="3">Belongs to the protein kinase superfamily. CAMK Ser/Thr protein kinase family.</text>
</comment>
<keyword evidence="6" id="KW-0963">Cytoplasm</keyword>
<dbReference type="InterPro" id="IPR008271">
    <property type="entry name" value="Ser/Thr_kinase_AS"/>
</dbReference>
<dbReference type="Proteomes" id="UP000010556">
    <property type="component" value="Unassembled WGS sequence"/>
</dbReference>
<feature type="compositionally biased region" description="Polar residues" evidence="22">
    <location>
        <begin position="301"/>
        <end position="339"/>
    </location>
</feature>
<keyword evidence="11 20" id="KW-0547">Nucleotide-binding</keyword>
<evidence type="ECO:0000256" key="21">
    <source>
        <dbReference type="RuleBase" id="RU000304"/>
    </source>
</evidence>
<feature type="domain" description="Protein kinase" evidence="23">
    <location>
        <begin position="12"/>
        <end position="272"/>
    </location>
</feature>
<keyword evidence="25" id="KW-1185">Reference proteome</keyword>
<proteinExistence type="inferred from homology"/>
<evidence type="ECO:0000256" key="12">
    <source>
        <dbReference type="ARBA" id="ARBA00022777"/>
    </source>
</evidence>
<evidence type="ECO:0000313" key="25">
    <source>
        <dbReference type="Proteomes" id="UP000010556"/>
    </source>
</evidence>
<dbReference type="SUPFAM" id="SSF56112">
    <property type="entry name" value="Protein kinase-like (PK-like)"/>
    <property type="match status" value="1"/>
</dbReference>
<dbReference type="OrthoDB" id="541276at2759"/>
<dbReference type="EMBL" id="KB112287">
    <property type="protein sequence ID" value="ELK25175.1"/>
    <property type="molecule type" value="Genomic_DNA"/>
</dbReference>
<keyword evidence="12 24" id="KW-0418">Kinase</keyword>
<dbReference type="PANTHER" id="PTHR24346">
    <property type="entry name" value="MAP/MICROTUBULE AFFINITY-REGULATING KINASE"/>
    <property type="match status" value="1"/>
</dbReference>
<evidence type="ECO:0000256" key="15">
    <source>
        <dbReference type="ARBA" id="ARBA00022842"/>
    </source>
</evidence>
<dbReference type="eggNOG" id="KOG0583">
    <property type="taxonomic scope" value="Eukaryota"/>
</dbReference>
<dbReference type="SMART" id="SM00220">
    <property type="entry name" value="S_TKc"/>
    <property type="match status" value="1"/>
</dbReference>
<evidence type="ECO:0000256" key="18">
    <source>
        <dbReference type="ARBA" id="ARBA00047899"/>
    </source>
</evidence>
<dbReference type="Pfam" id="PF00069">
    <property type="entry name" value="Pkinase"/>
    <property type="match status" value="1"/>
</dbReference>
<dbReference type="GO" id="GO:0030154">
    <property type="term" value="P:cell differentiation"/>
    <property type="evidence" value="ECO:0007669"/>
    <property type="project" value="UniProtKB-KW"/>
</dbReference>
<comment type="subcellular location">
    <subcellularLocation>
        <location evidence="2">Cytoplasm</location>
    </subcellularLocation>
</comment>
<dbReference type="InterPro" id="IPR017441">
    <property type="entry name" value="Protein_kinase_ATP_BS"/>
</dbReference>
<organism evidence="24 25">
    <name type="scientific">Myotis davidii</name>
    <name type="common">David's myotis</name>
    <dbReference type="NCBI Taxonomy" id="225400"/>
    <lineage>
        <taxon>Eukaryota</taxon>
        <taxon>Metazoa</taxon>
        <taxon>Chordata</taxon>
        <taxon>Craniata</taxon>
        <taxon>Vertebrata</taxon>
        <taxon>Euteleostomi</taxon>
        <taxon>Mammalia</taxon>
        <taxon>Eutheria</taxon>
        <taxon>Laurasiatheria</taxon>
        <taxon>Chiroptera</taxon>
        <taxon>Yangochiroptera</taxon>
        <taxon>Vespertilionidae</taxon>
        <taxon>Myotis</taxon>
    </lineage>
</organism>
<dbReference type="PROSITE" id="PS50011">
    <property type="entry name" value="PROTEIN_KINASE_DOM"/>
    <property type="match status" value="1"/>
</dbReference>
<keyword evidence="15" id="KW-0460">Magnesium</keyword>
<dbReference type="FunFam" id="1.10.510.10:FF:000443">
    <property type="entry name" value="Testis-specific serine/threonine-protein kinase 2"/>
    <property type="match status" value="1"/>
</dbReference>
<keyword evidence="8" id="KW-0597">Phosphoprotein</keyword>
<evidence type="ECO:0000256" key="20">
    <source>
        <dbReference type="PROSITE-ProRule" id="PRU10141"/>
    </source>
</evidence>
<evidence type="ECO:0000256" key="17">
    <source>
        <dbReference type="ARBA" id="ARBA00022871"/>
    </source>
</evidence>
<sequence length="406" mass="46148">MDDAAVLKRRGYILGINLGEGSYAKVKSAYSERLKFNVAVKIIDRKRAPTDFLEKFLPREIEILIMLNHRSIVKTYEIFETSEGKVYIIMELGVQGDLLDFIKSRGALREDDARKKFHQLSLAIKYCHNLDIVHRDLKCENLLLDKDFNIKLSDFGFSKRCLRDESGLLILSKTFCGSAAYAAPEVLQGIPYQPKVYDIWSLGVILYIMVCGSMPYDDSNIKKMLRIQKEHRINFPRSKHLTNECKDLIYRMLQPDVHRRLHIEEILSHSWVQPRPRGLSKEGGGLLGTEPLQVPEPSRTPEPSMTTQHSRTPEPSQTTGHSRTPEASRTPEVSRTTEPGSDKKSISHQEPQEEAQPEVMPESKPQEETEQGQVSRQLESTSLIAPTGQRSSETVEGRSPKPPQTQ</sequence>
<evidence type="ECO:0000256" key="8">
    <source>
        <dbReference type="ARBA" id="ARBA00022553"/>
    </source>
</evidence>
<dbReference type="CDD" id="cd14165">
    <property type="entry name" value="STKc_TSSK1_2-like"/>
    <property type="match status" value="1"/>
</dbReference>
<dbReference type="GO" id="GO:0035556">
    <property type="term" value="P:intracellular signal transduction"/>
    <property type="evidence" value="ECO:0007669"/>
    <property type="project" value="TreeGrafter"/>
</dbReference>
<evidence type="ECO:0000256" key="14">
    <source>
        <dbReference type="ARBA" id="ARBA00022840"/>
    </source>
</evidence>
<evidence type="ECO:0000256" key="5">
    <source>
        <dbReference type="ARBA" id="ARBA00022473"/>
    </source>
</evidence>
<dbReference type="PANTHER" id="PTHR24346:SF102">
    <property type="entry name" value="TESTIS-SPECIFIC SERINE_THREONINE-PROTEIN KINASE 1"/>
    <property type="match status" value="1"/>
</dbReference>
<dbReference type="InterPro" id="IPR000719">
    <property type="entry name" value="Prot_kinase_dom"/>
</dbReference>
<evidence type="ECO:0000256" key="3">
    <source>
        <dbReference type="ARBA" id="ARBA00006692"/>
    </source>
</evidence>
<evidence type="ECO:0000256" key="11">
    <source>
        <dbReference type="ARBA" id="ARBA00022741"/>
    </source>
</evidence>
<comment type="catalytic activity">
    <reaction evidence="19">
        <text>L-seryl-[protein] + ATP = O-phospho-L-seryl-[protein] + ADP + H(+)</text>
        <dbReference type="Rhea" id="RHEA:17989"/>
        <dbReference type="Rhea" id="RHEA-COMP:9863"/>
        <dbReference type="Rhea" id="RHEA-COMP:11604"/>
        <dbReference type="ChEBI" id="CHEBI:15378"/>
        <dbReference type="ChEBI" id="CHEBI:29999"/>
        <dbReference type="ChEBI" id="CHEBI:30616"/>
        <dbReference type="ChEBI" id="CHEBI:83421"/>
        <dbReference type="ChEBI" id="CHEBI:456216"/>
        <dbReference type="EC" id="2.7.11.1"/>
    </reaction>
</comment>
<dbReference type="GO" id="GO:0000226">
    <property type="term" value="P:microtubule cytoskeleton organization"/>
    <property type="evidence" value="ECO:0007669"/>
    <property type="project" value="TreeGrafter"/>
</dbReference>
<dbReference type="AlphaFoldDB" id="L5LGN6"/>
<evidence type="ECO:0000259" key="23">
    <source>
        <dbReference type="PROSITE" id="PS50011"/>
    </source>
</evidence>
<keyword evidence="7 21" id="KW-0723">Serine/threonine-protein kinase</keyword>
<dbReference type="GO" id="GO:0000287">
    <property type="term" value="F:magnesium ion binding"/>
    <property type="evidence" value="ECO:0007669"/>
    <property type="project" value="UniProtKB-ARBA"/>
</dbReference>
<evidence type="ECO:0000256" key="6">
    <source>
        <dbReference type="ARBA" id="ARBA00022490"/>
    </source>
</evidence>
<feature type="binding site" evidence="20">
    <location>
        <position position="41"/>
    </location>
    <ligand>
        <name>ATP</name>
        <dbReference type="ChEBI" id="CHEBI:30616"/>
    </ligand>
</feature>
<feature type="compositionally biased region" description="Polar residues" evidence="22">
    <location>
        <begin position="371"/>
        <end position="392"/>
    </location>
</feature>
<evidence type="ECO:0000256" key="4">
    <source>
        <dbReference type="ARBA" id="ARBA00012513"/>
    </source>
</evidence>
<name>L5LGN6_MYODS</name>
<keyword evidence="9" id="KW-0808">Transferase</keyword>
<dbReference type="GO" id="GO:0005737">
    <property type="term" value="C:cytoplasm"/>
    <property type="evidence" value="ECO:0007669"/>
    <property type="project" value="UniProtKB-SubCell"/>
</dbReference>
<dbReference type="InterPro" id="IPR011009">
    <property type="entry name" value="Kinase-like_dom_sf"/>
</dbReference>
<comment type="cofactor">
    <cofactor evidence="1">
        <name>Mg(2+)</name>
        <dbReference type="ChEBI" id="CHEBI:18420"/>
    </cofactor>
</comment>
<dbReference type="PROSITE" id="PS00107">
    <property type="entry name" value="PROTEIN_KINASE_ATP"/>
    <property type="match status" value="1"/>
</dbReference>
<comment type="catalytic activity">
    <reaction evidence="18">
        <text>L-threonyl-[protein] + ATP = O-phospho-L-threonyl-[protein] + ADP + H(+)</text>
        <dbReference type="Rhea" id="RHEA:46608"/>
        <dbReference type="Rhea" id="RHEA-COMP:11060"/>
        <dbReference type="Rhea" id="RHEA-COMP:11605"/>
        <dbReference type="ChEBI" id="CHEBI:15378"/>
        <dbReference type="ChEBI" id="CHEBI:30013"/>
        <dbReference type="ChEBI" id="CHEBI:30616"/>
        <dbReference type="ChEBI" id="CHEBI:61977"/>
        <dbReference type="ChEBI" id="CHEBI:456216"/>
        <dbReference type="EC" id="2.7.11.1"/>
    </reaction>
</comment>
<feature type="compositionally biased region" description="Basic and acidic residues" evidence="22">
    <location>
        <begin position="340"/>
        <end position="351"/>
    </location>
</feature>
<evidence type="ECO:0000256" key="2">
    <source>
        <dbReference type="ARBA" id="ARBA00004496"/>
    </source>
</evidence>
<evidence type="ECO:0000256" key="22">
    <source>
        <dbReference type="SAM" id="MobiDB-lite"/>
    </source>
</evidence>
<dbReference type="PROSITE" id="PS00108">
    <property type="entry name" value="PROTEIN_KINASE_ST"/>
    <property type="match status" value="1"/>
</dbReference>
<evidence type="ECO:0000256" key="19">
    <source>
        <dbReference type="ARBA" id="ARBA00048679"/>
    </source>
</evidence>
<evidence type="ECO:0000256" key="16">
    <source>
        <dbReference type="ARBA" id="ARBA00022843"/>
    </source>
</evidence>
<reference evidence="25" key="1">
    <citation type="journal article" date="2013" name="Science">
        <title>Comparative analysis of bat genomes provides insight into the evolution of flight and immunity.</title>
        <authorList>
            <person name="Zhang G."/>
            <person name="Cowled C."/>
            <person name="Shi Z."/>
            <person name="Huang Z."/>
            <person name="Bishop-Lilly K.A."/>
            <person name="Fang X."/>
            <person name="Wynne J.W."/>
            <person name="Xiong Z."/>
            <person name="Baker M.L."/>
            <person name="Zhao W."/>
            <person name="Tachedjian M."/>
            <person name="Zhu Y."/>
            <person name="Zhou P."/>
            <person name="Jiang X."/>
            <person name="Ng J."/>
            <person name="Yang L."/>
            <person name="Wu L."/>
            <person name="Xiao J."/>
            <person name="Feng Y."/>
            <person name="Chen Y."/>
            <person name="Sun X."/>
            <person name="Zhang Y."/>
            <person name="Marsh G.A."/>
            <person name="Crameri G."/>
            <person name="Broder C.C."/>
            <person name="Frey K.G."/>
            <person name="Wang L.F."/>
            <person name="Wang J."/>
        </authorList>
    </citation>
    <scope>NUCLEOTIDE SEQUENCE [LARGE SCALE GENOMIC DNA]</scope>
</reference>
<dbReference type="GO" id="GO:0007283">
    <property type="term" value="P:spermatogenesis"/>
    <property type="evidence" value="ECO:0007669"/>
    <property type="project" value="UniProtKB-KW"/>
</dbReference>
<feature type="region of interest" description="Disordered" evidence="22">
    <location>
        <begin position="274"/>
        <end position="406"/>
    </location>
</feature>
<evidence type="ECO:0000313" key="24">
    <source>
        <dbReference type="EMBL" id="ELK25175.1"/>
    </source>
</evidence>
<protein>
    <recommendedName>
        <fullName evidence="4">non-specific serine/threonine protein kinase</fullName>
        <ecNumber evidence="4">2.7.11.1</ecNumber>
    </recommendedName>
</protein>
<keyword evidence="16" id="KW-0832">Ubl conjugation</keyword>
<evidence type="ECO:0000256" key="7">
    <source>
        <dbReference type="ARBA" id="ARBA00022527"/>
    </source>
</evidence>
<dbReference type="Gene3D" id="1.10.510.10">
    <property type="entry name" value="Transferase(Phosphotransferase) domain 1"/>
    <property type="match status" value="1"/>
</dbReference>
<gene>
    <name evidence="24" type="ORF">MDA_GLEAN10006469</name>
</gene>